<dbReference type="Pfam" id="PF14435">
    <property type="entry name" value="SUKH-4"/>
    <property type="match status" value="1"/>
</dbReference>
<name>A0ABP9DQY7_9ACTN</name>
<proteinExistence type="predicted"/>
<sequence length="241" mass="25994">MTPDEPNPQSRPVTRAALEEVYGADGLVRVPADRLPAAVTDPAARAFLTDVGLPVAPGAVVRADPAARADGLPGLAESCLPEKVDEAYPGLPGDGAALLVVGHYGAGLFVLDGASGAVHALAPHQDPAVNGRPAHRDLHAYVRCLLAFGGRELWLLSDLMDPDTADWCRGHFPEFAELCPARDEDDDDFFLEEDEEQELLARMPDVDEVLAGLTAKLRQVEPDITDQPVWQQILHDFRHGY</sequence>
<evidence type="ECO:0000313" key="1">
    <source>
        <dbReference type="EMBL" id="GAA4857460.1"/>
    </source>
</evidence>
<dbReference type="InterPro" id="IPR025851">
    <property type="entry name" value="SUKH-4"/>
</dbReference>
<organism evidence="1 2">
    <name type="scientific">Kitasatospora terrestris</name>
    <dbReference type="NCBI Taxonomy" id="258051"/>
    <lineage>
        <taxon>Bacteria</taxon>
        <taxon>Bacillati</taxon>
        <taxon>Actinomycetota</taxon>
        <taxon>Actinomycetes</taxon>
        <taxon>Kitasatosporales</taxon>
        <taxon>Streptomycetaceae</taxon>
        <taxon>Kitasatospora</taxon>
    </lineage>
</organism>
<dbReference type="RefSeq" id="WP_345698114.1">
    <property type="nucleotide sequence ID" value="NZ_BAABIS010000001.1"/>
</dbReference>
<accession>A0ABP9DQY7</accession>
<dbReference type="Proteomes" id="UP001501752">
    <property type="component" value="Unassembled WGS sequence"/>
</dbReference>
<dbReference type="EMBL" id="BAABIS010000001">
    <property type="protein sequence ID" value="GAA4857460.1"/>
    <property type="molecule type" value="Genomic_DNA"/>
</dbReference>
<evidence type="ECO:0000313" key="2">
    <source>
        <dbReference type="Proteomes" id="UP001501752"/>
    </source>
</evidence>
<keyword evidence="2" id="KW-1185">Reference proteome</keyword>
<reference evidence="2" key="1">
    <citation type="journal article" date="2019" name="Int. J. Syst. Evol. Microbiol.">
        <title>The Global Catalogue of Microorganisms (GCM) 10K type strain sequencing project: providing services to taxonomists for standard genome sequencing and annotation.</title>
        <authorList>
            <consortium name="The Broad Institute Genomics Platform"/>
            <consortium name="The Broad Institute Genome Sequencing Center for Infectious Disease"/>
            <person name="Wu L."/>
            <person name="Ma J."/>
        </authorList>
    </citation>
    <scope>NUCLEOTIDE SEQUENCE [LARGE SCALE GENOMIC DNA]</scope>
    <source>
        <strain evidence="2">JCM 13006</strain>
    </source>
</reference>
<protein>
    <recommendedName>
        <fullName evidence="3">SUKH-4 immunity protein of toxin-antitoxin system</fullName>
    </recommendedName>
</protein>
<comment type="caution">
    <text evidence="1">The sequence shown here is derived from an EMBL/GenBank/DDBJ whole genome shotgun (WGS) entry which is preliminary data.</text>
</comment>
<evidence type="ECO:0008006" key="3">
    <source>
        <dbReference type="Google" id="ProtNLM"/>
    </source>
</evidence>
<gene>
    <name evidence="1" type="ORF">GCM10023235_38890</name>
</gene>